<keyword evidence="2" id="KW-1185">Reference proteome</keyword>
<comment type="caution">
    <text evidence="1">The sequence shown here is derived from an EMBL/GenBank/DDBJ whole genome shotgun (WGS) entry which is preliminary data.</text>
</comment>
<evidence type="ECO:0000313" key="2">
    <source>
        <dbReference type="Proteomes" id="UP001501576"/>
    </source>
</evidence>
<reference evidence="2" key="1">
    <citation type="journal article" date="2019" name="Int. J. Syst. Evol. Microbiol.">
        <title>The Global Catalogue of Microorganisms (GCM) 10K type strain sequencing project: providing services to taxonomists for standard genome sequencing and annotation.</title>
        <authorList>
            <consortium name="The Broad Institute Genomics Platform"/>
            <consortium name="The Broad Institute Genome Sequencing Center for Infectious Disease"/>
            <person name="Wu L."/>
            <person name="Ma J."/>
        </authorList>
    </citation>
    <scope>NUCLEOTIDE SEQUENCE [LARGE SCALE GENOMIC DNA]</scope>
    <source>
        <strain evidence="2">JCM 5052</strain>
    </source>
</reference>
<name>A0ABP3PXH3_9ACTN</name>
<accession>A0ABP3PXH3</accession>
<protein>
    <submittedName>
        <fullName evidence="1">Uncharacterized protein</fullName>
    </submittedName>
</protein>
<dbReference type="Proteomes" id="UP001501576">
    <property type="component" value="Unassembled WGS sequence"/>
</dbReference>
<sequence>MADQKRPAAGVGILARLDAEWVTVCADPQIGAAVRDWMADAQIPVFGPEEVLAALRPQPDQADNSMADAVLRTLLVRAAGTGRPATWAARIVVQTMLPAAVRIARGQTRSTGGRSLEDVAHVTVSVLFEVARSGRIHTRPGRPAANVALDTLKRTCRELARERGGDAAYLDAATAEEQLGPEQCAETAALLKDAVSHGLEPAETVAAPIEANVARLELLELLLAALRQGTLTGPDAQAISWHHREIPVPDAVAARVTGTTAGAWRRRRARAVQRLIPAAAELATAA</sequence>
<evidence type="ECO:0000313" key="1">
    <source>
        <dbReference type="EMBL" id="GAA0573789.1"/>
    </source>
</evidence>
<gene>
    <name evidence="1" type="ORF">GCM10010390_91190</name>
</gene>
<dbReference type="RefSeq" id="WP_346161642.1">
    <property type="nucleotide sequence ID" value="NZ_BAAABZ010000091.1"/>
</dbReference>
<proteinExistence type="predicted"/>
<dbReference type="EMBL" id="BAAABZ010000091">
    <property type="protein sequence ID" value="GAA0573789.1"/>
    <property type="molecule type" value="Genomic_DNA"/>
</dbReference>
<organism evidence="1 2">
    <name type="scientific">Streptomyces mordarskii</name>
    <dbReference type="NCBI Taxonomy" id="1226758"/>
    <lineage>
        <taxon>Bacteria</taxon>
        <taxon>Bacillati</taxon>
        <taxon>Actinomycetota</taxon>
        <taxon>Actinomycetes</taxon>
        <taxon>Kitasatosporales</taxon>
        <taxon>Streptomycetaceae</taxon>
        <taxon>Streptomyces</taxon>
    </lineage>
</organism>